<feature type="binding site" evidence="12">
    <location>
        <position position="648"/>
    </location>
    <ligand>
        <name>Zn(2+)</name>
        <dbReference type="ChEBI" id="CHEBI:29105"/>
        <label>1</label>
        <note>catalytic</note>
    </ligand>
</feature>
<dbReference type="PIRSF" id="PIRSF000382">
    <property type="entry name" value="MeTrfase_B12_ind"/>
    <property type="match status" value="1"/>
</dbReference>
<dbReference type="NCBIfam" id="TIGR01371">
    <property type="entry name" value="met_syn_B12ind"/>
    <property type="match status" value="1"/>
</dbReference>
<evidence type="ECO:0000256" key="2">
    <source>
        <dbReference type="ARBA" id="ARBA00004681"/>
    </source>
</evidence>
<keyword evidence="4 10" id="KW-0489">Methyltransferase</keyword>
<dbReference type="Gene3D" id="3.20.20.210">
    <property type="match status" value="2"/>
</dbReference>
<feature type="binding site" evidence="10">
    <location>
        <position position="491"/>
    </location>
    <ligand>
        <name>L-homocysteine</name>
        <dbReference type="ChEBI" id="CHEBI:58199"/>
    </ligand>
</feature>
<feature type="binding site" evidence="10 11">
    <location>
        <position position="606"/>
    </location>
    <ligand>
        <name>L-homocysteine</name>
        <dbReference type="ChEBI" id="CHEBI:58199"/>
    </ligand>
</feature>
<feature type="binding site" evidence="10">
    <location>
        <position position="118"/>
    </location>
    <ligand>
        <name>5-methyltetrahydropteroyltri-L-glutamate</name>
        <dbReference type="ChEBI" id="CHEBI:58207"/>
    </ligand>
</feature>
<evidence type="ECO:0000256" key="13">
    <source>
        <dbReference type="PIRSR" id="PIRSR000382-3"/>
    </source>
</evidence>
<evidence type="ECO:0000256" key="11">
    <source>
        <dbReference type="PIRSR" id="PIRSR000382-1"/>
    </source>
</evidence>
<dbReference type="KEGG" id="pseg:D3H65_10070"/>
<dbReference type="FunFam" id="3.20.20.210:FF:000002">
    <property type="entry name" value="5-methyltetrahydropteroyltriglutamate--homocysteine methyltransferase"/>
    <property type="match status" value="1"/>
</dbReference>
<feature type="binding site" evidence="11">
    <location>
        <position position="18"/>
    </location>
    <ligand>
        <name>5-methyltetrahydropteroyltri-L-glutamate</name>
        <dbReference type="ChEBI" id="CHEBI:58207"/>
    </ligand>
</feature>
<dbReference type="CDD" id="cd03312">
    <property type="entry name" value="CIMS_N_terminal_like"/>
    <property type="match status" value="1"/>
</dbReference>
<evidence type="ECO:0000256" key="6">
    <source>
        <dbReference type="ARBA" id="ARBA00022679"/>
    </source>
</evidence>
<dbReference type="OrthoDB" id="244285at2"/>
<feature type="binding site" evidence="10 11">
    <location>
        <position position="606"/>
    </location>
    <ligand>
        <name>L-methionine</name>
        <dbReference type="ChEBI" id="CHEBI:57844"/>
    </ligand>
</feature>
<name>A0A3B7MMN7_9BACT</name>
<feature type="binding site" evidence="10">
    <location>
        <begin position="15"/>
        <end position="18"/>
    </location>
    <ligand>
        <name>5-methyltetrahydropteroyltri-L-glutamate</name>
        <dbReference type="ChEBI" id="CHEBI:58207"/>
    </ligand>
</feature>
<comment type="catalytic activity">
    <reaction evidence="10">
        <text>5-methyltetrahydropteroyltri-L-glutamate + L-homocysteine = tetrahydropteroyltri-L-glutamate + L-methionine</text>
        <dbReference type="Rhea" id="RHEA:21196"/>
        <dbReference type="ChEBI" id="CHEBI:57844"/>
        <dbReference type="ChEBI" id="CHEBI:58140"/>
        <dbReference type="ChEBI" id="CHEBI:58199"/>
        <dbReference type="ChEBI" id="CHEBI:58207"/>
        <dbReference type="EC" id="2.1.1.14"/>
    </reaction>
</comment>
<comment type="cofactor">
    <cofactor evidence="10">
        <name>Zn(2+)</name>
        <dbReference type="ChEBI" id="CHEBI:29105"/>
    </cofactor>
    <text evidence="10">Binds 1 zinc ion per subunit.</text>
</comment>
<feature type="binding site" evidence="10">
    <location>
        <position position="672"/>
    </location>
    <ligand>
        <name>Zn(2+)</name>
        <dbReference type="ChEBI" id="CHEBI:29105"/>
        <note>catalytic</note>
    </ligand>
</feature>
<dbReference type="AlphaFoldDB" id="A0A3B7MMN7"/>
<organism evidence="16 17">
    <name type="scientific">Paraflavitalea soli</name>
    <dbReference type="NCBI Taxonomy" id="2315862"/>
    <lineage>
        <taxon>Bacteria</taxon>
        <taxon>Pseudomonadati</taxon>
        <taxon>Bacteroidota</taxon>
        <taxon>Chitinophagia</taxon>
        <taxon>Chitinophagales</taxon>
        <taxon>Chitinophagaceae</taxon>
        <taxon>Paraflavitalea</taxon>
    </lineage>
</organism>
<evidence type="ECO:0000256" key="7">
    <source>
        <dbReference type="ARBA" id="ARBA00022723"/>
    </source>
</evidence>
<keyword evidence="7 10" id="KW-0479">Metal-binding</keyword>
<evidence type="ECO:0000256" key="9">
    <source>
        <dbReference type="ARBA" id="ARBA00023167"/>
    </source>
</evidence>
<feature type="binding site" evidence="12">
    <location>
        <position position="650"/>
    </location>
    <ligand>
        <name>Zn(2+)</name>
        <dbReference type="ChEBI" id="CHEBI:29105"/>
        <label>1</label>
        <note>catalytic</note>
    </ligand>
</feature>
<dbReference type="GO" id="GO:0008270">
    <property type="term" value="F:zinc ion binding"/>
    <property type="evidence" value="ECO:0007669"/>
    <property type="project" value="InterPro"/>
</dbReference>
<dbReference type="CDD" id="cd03311">
    <property type="entry name" value="CIMS_C_terminal_like"/>
    <property type="match status" value="1"/>
</dbReference>
<dbReference type="Proteomes" id="UP000263900">
    <property type="component" value="Chromosome"/>
</dbReference>
<feature type="binding site" evidence="12">
    <location>
        <position position="672"/>
    </location>
    <ligand>
        <name>Zn(2+)</name>
        <dbReference type="ChEBI" id="CHEBI:29105"/>
        <label>1</label>
        <note>catalytic</note>
    </ligand>
</feature>
<keyword evidence="9 10" id="KW-0486">Methionine biosynthesis</keyword>
<dbReference type="PANTHER" id="PTHR30519">
    <property type="entry name" value="5-METHYLTETRAHYDROPTEROYLTRIGLUTAMATE--HOMOCYSTEINE METHYLTRANSFERASE"/>
    <property type="match status" value="1"/>
</dbReference>
<dbReference type="Pfam" id="PF01717">
    <property type="entry name" value="Meth_synt_2"/>
    <property type="match status" value="1"/>
</dbReference>
<keyword evidence="5 10" id="KW-0028">Amino-acid biosynthesis</keyword>
<dbReference type="FunFam" id="3.20.20.210:FF:000003">
    <property type="entry name" value="5-methyltetrahydropteroyltriglutamate--homocysteine methyltransferase"/>
    <property type="match status" value="1"/>
</dbReference>
<evidence type="ECO:0000256" key="5">
    <source>
        <dbReference type="ARBA" id="ARBA00022605"/>
    </source>
</evidence>
<evidence type="ECO:0000256" key="3">
    <source>
        <dbReference type="ARBA" id="ARBA00009553"/>
    </source>
</evidence>
<dbReference type="EMBL" id="CP032157">
    <property type="protein sequence ID" value="AXY74300.1"/>
    <property type="molecule type" value="Genomic_DNA"/>
</dbReference>
<dbReference type="HAMAP" id="MF_00172">
    <property type="entry name" value="Meth_synth"/>
    <property type="match status" value="1"/>
</dbReference>
<dbReference type="InterPro" id="IPR013215">
    <property type="entry name" value="Cbl-indep_Met_Synth_N"/>
</dbReference>
<keyword evidence="17" id="KW-1185">Reference proteome</keyword>
<dbReference type="InterPro" id="IPR038071">
    <property type="entry name" value="UROD/MetE-like_sf"/>
</dbReference>
<dbReference type="SUPFAM" id="SSF51726">
    <property type="entry name" value="UROD/MetE-like"/>
    <property type="match status" value="2"/>
</dbReference>
<dbReference type="NCBIfam" id="NF003556">
    <property type="entry name" value="PRK05222.1"/>
    <property type="match status" value="1"/>
</dbReference>
<feature type="binding site" evidence="10 11">
    <location>
        <begin position="522"/>
        <end position="523"/>
    </location>
    <ligand>
        <name>5-methyltetrahydropteroyltri-L-glutamate</name>
        <dbReference type="ChEBI" id="CHEBI:58207"/>
    </ligand>
</feature>
<feature type="binding site" evidence="10 11">
    <location>
        <position position="491"/>
    </location>
    <ligand>
        <name>L-methionine</name>
        <dbReference type="ChEBI" id="CHEBI:57844"/>
    </ligand>
</feature>
<keyword evidence="8 10" id="KW-0862">Zinc</keyword>
<reference evidence="16 17" key="1">
    <citation type="submission" date="2018-09" db="EMBL/GenBank/DDBJ databases">
        <title>Genome sequencing of strain 6GH32-13.</title>
        <authorList>
            <person name="Weon H.-Y."/>
            <person name="Heo J."/>
            <person name="Kwon S.-W."/>
        </authorList>
    </citation>
    <scope>NUCLEOTIDE SEQUENCE [LARGE SCALE GENOMIC DNA]</scope>
    <source>
        <strain evidence="16 17">5GH32-13</strain>
    </source>
</reference>
<proteinExistence type="inferred from homology"/>
<feature type="domain" description="Cobalamin-independent methionine synthase MetE N-terminal" evidence="15">
    <location>
        <begin position="3"/>
        <end position="317"/>
    </location>
</feature>
<dbReference type="UniPathway" id="UPA00051">
    <property type="reaction ID" value="UER00082"/>
</dbReference>
<feature type="binding site" evidence="11">
    <location>
        <position position="123"/>
    </location>
    <ligand>
        <name>5-methyltetrahydropteroyltri-L-glutamate</name>
        <dbReference type="ChEBI" id="CHEBI:58207"/>
    </ligand>
</feature>
<comment type="function">
    <text evidence="1 10">Catalyzes the transfer of a methyl group from 5-methyltetrahydrofolate to homocysteine resulting in methionine formation.</text>
</comment>
<sequence>MLTQNLGYPRIGGQRELKKACEQYWAGKIDLNELQQVARNIKENNWQTQLKAGIDLIPCNDFSFYDQTLDTSLLLGVIPPRYKPVSAIAANSEIDLYFAMARGYQKEGLDITAMEMTKWLDTNYHYLVPEFTANQEFTIFNENIFNEYASAKQLLGQKAKPVLIGPVSYLLLGKEKEQGFERVDLIKKLVPVYVQIINRLQQQGAEWIQLDEPCLALDLSKKDKEAFEFAYRSIAESVSGVKLLVATYFDALLDNTQLAVSLPVAALHIDLVRTTEQLDEVLALMPERLQLSLGVVDGRNVWKNDYEKSLGFINKAVRKLGAGRVLIAPSCSLLHSPIDLDLETSIDPEIRDWMAFAKQKLNEVSELKQIMEGNDALLQANKKAIASRRSSQKVHKQVVKDRVAAITEADGKRISAFPVRQQLHHQRFGLPSFPTTTIGSFPQTDDIRQLRAKLKKGDLTVEQYDAAIEQATIDAIRWQEQLGLDVLVHGEFERNDMVEYFGEQLDGFLFTKNGWVQSYGSRCVKPPVIYGDVSRPKDMTVRWSKFAASQTNKPMKGMLTGPVTILQWSFVRDDQSRDITTYQIALAIRDEVVALEKAGIGIIQIDEAAIREGLPLRKAKRPHYLDWAVNAFRVTASGVADQTQIHTHMCYSEFNDIIEHIAAMDADVITIETSRSQMELLQAFAHFEYPNEIGPGVYDIHSPRVPGTEEMASLLAKAADLLPARNLWVNPDCGLKTRKWPETKAALENMVAAARQARELISVESIA</sequence>
<feature type="binding site" evidence="10">
    <location>
        <position position="648"/>
    </location>
    <ligand>
        <name>Zn(2+)</name>
        <dbReference type="ChEBI" id="CHEBI:29105"/>
        <note>catalytic</note>
    </ligand>
</feature>
<dbReference type="InterPro" id="IPR002629">
    <property type="entry name" value="Met_Synth_C/arc"/>
</dbReference>
<feature type="binding site" evidence="10">
    <location>
        <position position="612"/>
    </location>
    <ligand>
        <name>5-methyltetrahydropteroyltri-L-glutamate</name>
        <dbReference type="ChEBI" id="CHEBI:58207"/>
    </ligand>
</feature>
<evidence type="ECO:0000313" key="16">
    <source>
        <dbReference type="EMBL" id="AXY74300.1"/>
    </source>
</evidence>
<feature type="binding site" evidence="10 11">
    <location>
        <position position="568"/>
    </location>
    <ligand>
        <name>5-methyltetrahydropteroyltri-L-glutamate</name>
        <dbReference type="ChEBI" id="CHEBI:58207"/>
    </ligand>
</feature>
<feature type="domain" description="Cobalamin-independent methionine synthase MetE C-terminal/archaeal" evidence="14">
    <location>
        <begin position="433"/>
        <end position="755"/>
    </location>
</feature>
<dbReference type="Pfam" id="PF08267">
    <property type="entry name" value="Meth_synt_1"/>
    <property type="match status" value="1"/>
</dbReference>
<keyword evidence="6 10" id="KW-0808">Transferase</keyword>
<protein>
    <recommendedName>
        <fullName evidence="10">5-methyltetrahydropteroyltriglutamate--homocysteine methyltransferase</fullName>
        <ecNumber evidence="10">2.1.1.14</ecNumber>
    </recommendedName>
    <alternativeName>
        <fullName evidence="10">Cobalamin-independent methionine synthase</fullName>
    </alternativeName>
    <alternativeName>
        <fullName evidence="10">Methionine synthase, vitamin-B12 independent isozyme</fullName>
    </alternativeName>
</protein>
<comment type="cofactor">
    <cofactor evidence="12">
        <name>Zn(2+)</name>
        <dbReference type="ChEBI" id="CHEBI:29105"/>
    </cofactor>
    <text evidence="12">Binds 2 Zn(2+) ions per subunit.</text>
</comment>
<feature type="binding site" evidence="10 11">
    <location>
        <begin position="438"/>
        <end position="440"/>
    </location>
    <ligand>
        <name>L-homocysteine</name>
        <dbReference type="ChEBI" id="CHEBI:58199"/>
    </ligand>
</feature>
<evidence type="ECO:0000259" key="14">
    <source>
        <dbReference type="Pfam" id="PF01717"/>
    </source>
</evidence>
<feature type="binding site" evidence="10 11">
    <location>
        <begin position="438"/>
        <end position="440"/>
    </location>
    <ligand>
        <name>L-methionine</name>
        <dbReference type="ChEBI" id="CHEBI:57844"/>
    </ligand>
</feature>
<dbReference type="GO" id="GO:0003871">
    <property type="term" value="F:5-methyltetrahydropteroyltriglutamate-homocysteine S-methyltransferase activity"/>
    <property type="evidence" value="ECO:0007669"/>
    <property type="project" value="UniProtKB-UniRule"/>
</dbReference>
<gene>
    <name evidence="10" type="primary">metE</name>
    <name evidence="16" type="ORF">D3H65_10070</name>
</gene>
<feature type="binding site" evidence="10">
    <location>
        <position position="650"/>
    </location>
    <ligand>
        <name>Zn(2+)</name>
        <dbReference type="ChEBI" id="CHEBI:29105"/>
        <note>catalytic</note>
    </ligand>
</feature>
<comment type="pathway">
    <text evidence="2 10">Amino-acid biosynthesis; L-methionine biosynthesis via de novo pathway; L-methionine from L-homocysteine (MetE route): step 1/1.</text>
</comment>
<evidence type="ECO:0000259" key="15">
    <source>
        <dbReference type="Pfam" id="PF08267"/>
    </source>
</evidence>
<dbReference type="GO" id="GO:0032259">
    <property type="term" value="P:methylation"/>
    <property type="evidence" value="ECO:0007669"/>
    <property type="project" value="UniProtKB-KW"/>
</dbReference>
<evidence type="ECO:0000256" key="4">
    <source>
        <dbReference type="ARBA" id="ARBA00022603"/>
    </source>
</evidence>
<evidence type="ECO:0000256" key="10">
    <source>
        <dbReference type="HAMAP-Rule" id="MF_00172"/>
    </source>
</evidence>
<dbReference type="GO" id="GO:0071265">
    <property type="term" value="P:L-methionine biosynthetic process"/>
    <property type="evidence" value="ECO:0007669"/>
    <property type="project" value="UniProtKB-ARBA"/>
</dbReference>
<comment type="similarity">
    <text evidence="3 10">Belongs to the vitamin-B12 independent methionine synthase family.</text>
</comment>
<dbReference type="RefSeq" id="WP_119050187.1">
    <property type="nucleotide sequence ID" value="NZ_CP032157.1"/>
</dbReference>
<feature type="binding site" evidence="10">
    <location>
        <position position="733"/>
    </location>
    <ligand>
        <name>Zn(2+)</name>
        <dbReference type="ChEBI" id="CHEBI:29105"/>
        <note>catalytic</note>
    </ligand>
</feature>
<evidence type="ECO:0000256" key="8">
    <source>
        <dbReference type="ARBA" id="ARBA00022833"/>
    </source>
</evidence>
<evidence type="ECO:0000256" key="12">
    <source>
        <dbReference type="PIRSR" id="PIRSR000382-2"/>
    </source>
</evidence>
<dbReference type="InterPro" id="IPR006276">
    <property type="entry name" value="Cobalamin-indep_Met_synthase"/>
</dbReference>
<dbReference type="EC" id="2.1.1.14" evidence="10"/>
<keyword evidence="10" id="KW-0677">Repeat</keyword>
<accession>A0A3B7MMN7</accession>
<feature type="binding site" evidence="12">
    <location>
        <position position="733"/>
    </location>
    <ligand>
        <name>Zn(2+)</name>
        <dbReference type="ChEBI" id="CHEBI:29105"/>
        <label>1</label>
        <note>catalytic</note>
    </ligand>
</feature>
<evidence type="ECO:0000313" key="17">
    <source>
        <dbReference type="Proteomes" id="UP000263900"/>
    </source>
</evidence>
<evidence type="ECO:0000256" key="1">
    <source>
        <dbReference type="ARBA" id="ARBA00002777"/>
    </source>
</evidence>
<feature type="active site" description="Proton donor" evidence="10 13">
    <location>
        <position position="701"/>
    </location>
</feature>